<reference evidence="1 2" key="1">
    <citation type="submission" date="2007-08" db="EMBL/GenBank/DDBJ databases">
        <title>Draft genome sequence of Clostridium leptum (DSM 753).</title>
        <authorList>
            <person name="Sudarsanam P."/>
            <person name="Ley R."/>
            <person name="Guruge J."/>
            <person name="Turnbaugh P.J."/>
            <person name="Mahowald M."/>
            <person name="Liep D."/>
            <person name="Gordon J."/>
        </authorList>
    </citation>
    <scope>NUCLEOTIDE SEQUENCE [LARGE SCALE GENOMIC DNA]</scope>
    <source>
        <strain evidence="1 2">DSM 753</strain>
    </source>
</reference>
<protein>
    <submittedName>
        <fullName evidence="1">Uncharacterized protein</fullName>
    </submittedName>
</protein>
<evidence type="ECO:0000313" key="1">
    <source>
        <dbReference type="EMBL" id="EDO62066.1"/>
    </source>
</evidence>
<organism evidence="1 2">
    <name type="scientific">[Clostridium] leptum DSM 753</name>
    <dbReference type="NCBI Taxonomy" id="428125"/>
    <lineage>
        <taxon>Bacteria</taxon>
        <taxon>Bacillati</taxon>
        <taxon>Bacillota</taxon>
        <taxon>Clostridia</taxon>
        <taxon>Eubacteriales</taxon>
        <taxon>Oscillospiraceae</taxon>
        <taxon>Oscillospiraceae incertae sedis</taxon>
    </lineage>
</organism>
<proteinExistence type="predicted"/>
<name>A7VQU4_9FIRM</name>
<reference evidence="1 2" key="2">
    <citation type="submission" date="2007-08" db="EMBL/GenBank/DDBJ databases">
        <authorList>
            <person name="Fulton L."/>
            <person name="Clifton S."/>
            <person name="Fulton B."/>
            <person name="Xu J."/>
            <person name="Minx P."/>
            <person name="Pepin K.H."/>
            <person name="Johnson M."/>
            <person name="Thiruvilangam P."/>
            <person name="Bhonagiri V."/>
            <person name="Nash W.E."/>
            <person name="Wang C."/>
            <person name="Mardis E.R."/>
            <person name="Wilson R.K."/>
        </authorList>
    </citation>
    <scope>NUCLEOTIDE SEQUENCE [LARGE SCALE GENOMIC DNA]</scope>
    <source>
        <strain evidence="1 2">DSM 753</strain>
    </source>
</reference>
<dbReference type="AlphaFoldDB" id="A7VQU4"/>
<evidence type="ECO:0000313" key="2">
    <source>
        <dbReference type="Proteomes" id="UP000003490"/>
    </source>
</evidence>
<accession>A7VQU4</accession>
<dbReference type="Proteomes" id="UP000003490">
    <property type="component" value="Unassembled WGS sequence"/>
</dbReference>
<gene>
    <name evidence="1" type="ORF">CLOLEP_00926</name>
</gene>
<comment type="caution">
    <text evidence="1">The sequence shown here is derived from an EMBL/GenBank/DDBJ whole genome shotgun (WGS) entry which is preliminary data.</text>
</comment>
<dbReference type="HOGENOM" id="CLU_3060186_0_0_9"/>
<dbReference type="EMBL" id="ABCB02000016">
    <property type="protein sequence ID" value="EDO62066.1"/>
    <property type="molecule type" value="Genomic_DNA"/>
</dbReference>
<sequence>MNSQTNTGGNSYDETSVENKETGAGFLLLWDISLDSAPERTGKKPICQTLWIA</sequence>